<dbReference type="InterPro" id="IPR039510">
    <property type="entry name" value="Vint_dom"/>
</dbReference>
<dbReference type="InterPro" id="IPR036465">
    <property type="entry name" value="vWFA_dom_sf"/>
</dbReference>
<dbReference type="InterPro" id="IPR036844">
    <property type="entry name" value="Hint_dom_sf"/>
</dbReference>
<sequence>MVKKEEGRDKESIISTSTLVPDGPSLTIHPLATQDGAIIKVEPPRSPSNPSISHVPCDIVLVIDVSGSMSSDAPAPTLDSDGNPSHEDFGLSILDLTKHAARTILETLDERDRMGIVTFSTDVQVVQPLLPMDNVRKELARSNIESMKHDKSTNLWGGIIAGLKLFENNTDTGRVPAVMVLTDGMPNYMCPRRGYVPKLREMSPLPATIHTFGFGYTIRSGLLKSIAETSGGNYAFIPDAGMVVEDNCRENIYGQSRDLYLQNVSEEGQRTKFDSSVNDAPVSVNLTYSLMQAPSYVELATQDLIIPSELPDADIAYHKSRSMICNFLASCFDLKADCEYGTPKGADLKQFEAALQKLIAEIPAQHFGDPRNQSLMQDLVGESPAGQVSLALSRKEYFDRWGRHYFLSLWNAHAKQLCNSFKDPGPLMYSNDSPLFASCRDALDRTFDDLPPPKPTHVPQPQPNHIPEPPIPAGISMRSYRSRTVPCFSASSSVLLSDGQEVPVCKLREGARVRTPLGSRRVVAILRTPVRRVLTCRVGELLVTPWHPILNEDGRWVFPADVTARRVRYSGAIYSVLLQKDDNVAAHAVKVGGVWGVTLGHGLVTGDDDVRAHPFFGDYAKVLKSLESLGLGRNGVKTCSGVEREVIGGLICGFRRPDGTRVP</sequence>
<name>A0A4Q4SSD8_9PEZI</name>
<dbReference type="EMBL" id="QJNU01001574">
    <property type="protein sequence ID" value="RYO74953.1"/>
    <property type="molecule type" value="Genomic_DNA"/>
</dbReference>
<dbReference type="SUPFAM" id="SSF51294">
    <property type="entry name" value="Hedgehog/intein (Hint) domain"/>
    <property type="match status" value="1"/>
</dbReference>
<dbReference type="PROSITE" id="PS50234">
    <property type="entry name" value="VWFA"/>
    <property type="match status" value="1"/>
</dbReference>
<protein>
    <recommendedName>
        <fullName evidence="1">VWFA domain-containing protein</fullName>
    </recommendedName>
</protein>
<comment type="caution">
    <text evidence="2">The sequence shown here is derived from an EMBL/GenBank/DDBJ whole genome shotgun (WGS) entry which is preliminary data.</text>
</comment>
<dbReference type="CDD" id="cd00081">
    <property type="entry name" value="Hint"/>
    <property type="match status" value="1"/>
</dbReference>
<dbReference type="PANTHER" id="PTHR10579">
    <property type="entry name" value="CALCIUM-ACTIVATED CHLORIDE CHANNEL REGULATOR"/>
    <property type="match status" value="1"/>
</dbReference>
<dbReference type="Pfam" id="PF14623">
    <property type="entry name" value="Vint"/>
    <property type="match status" value="1"/>
</dbReference>
<keyword evidence="3" id="KW-1185">Reference proteome</keyword>
<accession>A0A4Q4SSD8</accession>
<gene>
    <name evidence="2" type="ORF">DL764_010635</name>
</gene>
<dbReference type="Proteomes" id="UP000293360">
    <property type="component" value="Unassembled WGS sequence"/>
</dbReference>
<reference evidence="2 3" key="1">
    <citation type="submission" date="2018-06" db="EMBL/GenBank/DDBJ databases">
        <title>Complete Genomes of Monosporascus.</title>
        <authorList>
            <person name="Robinson A.J."/>
            <person name="Natvig D.O."/>
        </authorList>
    </citation>
    <scope>NUCLEOTIDE SEQUENCE [LARGE SCALE GENOMIC DNA]</scope>
    <source>
        <strain evidence="2 3">CBS 110550</strain>
    </source>
</reference>
<dbReference type="InterPro" id="IPR051266">
    <property type="entry name" value="CLCR"/>
</dbReference>
<evidence type="ECO:0000313" key="3">
    <source>
        <dbReference type="Proteomes" id="UP000293360"/>
    </source>
</evidence>
<dbReference type="SMART" id="SM00327">
    <property type="entry name" value="VWA"/>
    <property type="match status" value="1"/>
</dbReference>
<dbReference type="Pfam" id="PF00092">
    <property type="entry name" value="VWA"/>
    <property type="match status" value="1"/>
</dbReference>
<evidence type="ECO:0000313" key="2">
    <source>
        <dbReference type="EMBL" id="RYO74953.1"/>
    </source>
</evidence>
<dbReference type="OrthoDB" id="10264538at2759"/>
<dbReference type="AlphaFoldDB" id="A0A4Q4SSD8"/>
<feature type="domain" description="VWFA" evidence="1">
    <location>
        <begin position="58"/>
        <end position="252"/>
    </location>
</feature>
<dbReference type="SUPFAM" id="SSF53300">
    <property type="entry name" value="vWA-like"/>
    <property type="match status" value="1"/>
</dbReference>
<organism evidence="2 3">
    <name type="scientific">Monosporascus ibericus</name>
    <dbReference type="NCBI Taxonomy" id="155417"/>
    <lineage>
        <taxon>Eukaryota</taxon>
        <taxon>Fungi</taxon>
        <taxon>Dikarya</taxon>
        <taxon>Ascomycota</taxon>
        <taxon>Pezizomycotina</taxon>
        <taxon>Sordariomycetes</taxon>
        <taxon>Xylariomycetidae</taxon>
        <taxon>Xylariales</taxon>
        <taxon>Xylariales incertae sedis</taxon>
        <taxon>Monosporascus</taxon>
    </lineage>
</organism>
<dbReference type="InterPro" id="IPR002035">
    <property type="entry name" value="VWF_A"/>
</dbReference>
<dbReference type="InterPro" id="IPR032838">
    <property type="entry name" value="Vwaint_dom"/>
</dbReference>
<proteinExistence type="predicted"/>
<dbReference type="Pfam" id="PF14624">
    <property type="entry name" value="Vwaint"/>
    <property type="match status" value="1"/>
</dbReference>
<dbReference type="Gene3D" id="2.170.16.10">
    <property type="entry name" value="Hedgehog/Intein (Hint) domain"/>
    <property type="match status" value="1"/>
</dbReference>
<dbReference type="STRING" id="155417.A0A4Q4SSD8"/>
<evidence type="ECO:0000259" key="1">
    <source>
        <dbReference type="PROSITE" id="PS50234"/>
    </source>
</evidence>
<dbReference type="Gene3D" id="3.40.50.410">
    <property type="entry name" value="von Willebrand factor, type A domain"/>
    <property type="match status" value="1"/>
</dbReference>
<dbReference type="PANTHER" id="PTHR10579:SF156">
    <property type="entry name" value="VWFA DOMAIN-CONTAINING PROTEIN"/>
    <property type="match status" value="1"/>
</dbReference>